<feature type="compositionally biased region" description="Basic and acidic residues" evidence="1">
    <location>
        <begin position="40"/>
        <end position="56"/>
    </location>
</feature>
<feature type="compositionally biased region" description="Basic and acidic residues" evidence="1">
    <location>
        <begin position="792"/>
        <end position="806"/>
    </location>
</feature>
<feature type="region of interest" description="Disordered" evidence="1">
    <location>
        <begin position="1"/>
        <end position="56"/>
    </location>
</feature>
<keyword evidence="3" id="KW-1185">Reference proteome</keyword>
<feature type="compositionally biased region" description="Polar residues" evidence="1">
    <location>
        <begin position="614"/>
        <end position="625"/>
    </location>
</feature>
<proteinExistence type="predicted"/>
<dbReference type="EMBL" id="JAKWBI020001067">
    <property type="protein sequence ID" value="KAJ2891529.1"/>
    <property type="molecule type" value="Genomic_DNA"/>
</dbReference>
<protein>
    <submittedName>
        <fullName evidence="2">Uncharacterized protein</fullName>
    </submittedName>
</protein>
<organism evidence="2 3">
    <name type="scientific">Zalerion maritima</name>
    <dbReference type="NCBI Taxonomy" id="339359"/>
    <lineage>
        <taxon>Eukaryota</taxon>
        <taxon>Fungi</taxon>
        <taxon>Dikarya</taxon>
        <taxon>Ascomycota</taxon>
        <taxon>Pezizomycotina</taxon>
        <taxon>Sordariomycetes</taxon>
        <taxon>Lulworthiomycetidae</taxon>
        <taxon>Lulworthiales</taxon>
        <taxon>Lulworthiaceae</taxon>
        <taxon>Zalerion</taxon>
    </lineage>
</organism>
<feature type="region of interest" description="Disordered" evidence="1">
    <location>
        <begin position="608"/>
        <end position="641"/>
    </location>
</feature>
<dbReference type="Proteomes" id="UP001201980">
    <property type="component" value="Unassembled WGS sequence"/>
</dbReference>
<accession>A0AAD5WMP6</accession>
<feature type="region of interest" description="Disordered" evidence="1">
    <location>
        <begin position="792"/>
        <end position="816"/>
    </location>
</feature>
<evidence type="ECO:0000313" key="2">
    <source>
        <dbReference type="EMBL" id="KAJ2891529.1"/>
    </source>
</evidence>
<sequence length="816" mass="90651">MPPGDFSKNAASSFNNSKMPTHSDQTADMARMNGGRGHHKDGSNDKMTDKSDHDHDFKTSAITDFAVKTYKTGTLSNGAHPSDLDNSFQNMNLGDGKLQVETKKPASHSFKETHPAYAYSDPYFGMAPFPFSSGAKHQLSDVNEGDESNNNFNYQTPPVVGPRTFSGSCVQSKDGPVFFRASRTDGFDKINDELESPTVGRSNSCFLVEQPQSKSYGTVSNICKDSGAVQLPFVRTSSAADNNHKEVFSPMAAVKHRQLPAGQRNLSYQERVVAQRMGISATYGGAILNPANWSKDIRDDQNASVWITGLPRSTNHRTLLTAILGVGPSGKVFACVVNAPEPEKGHQDAAAKLVFFTHDAALKMVRINMFLCNGAPCRVSWNRIKANQTNDIDRELIRWERDWSKEALARFAENLEPIPSGVDRDMYVQDYMLHEGISMEEITYHPYDHLPRPPTQPALSRVIVMIGPSHQCSFEFLEDYFSKRFQYQIDQIKTHWIETHDGKQLTCMEWRFGSYRCQAQSAMKIMRLDLIKTMRAWFGIDPLETGTDPWTEDEADALHDVEKAMGYSPGVEHGTLAEDPAPAARFCPYHGEKLPCVVCASKESKNTRVGRYRASNSQRGQSYGGSSCDGPSRQMPAYPMPQGPNIYPAATQYAMSMLGHTEYPQYPVDGEASQHFPMGGTSSYVGRNIPGEFQSETGPNSFSSWRNNRGFNMPADGPRASYDHTPAHKRKWAAAQKKLSPNWGAKTESNDFSESKWDMNLSSEWKGSKAGLGNLRADLTWQDELEASVEAAEKEKAAKKAAEKNAKLGNDWVPKN</sequence>
<reference evidence="2" key="1">
    <citation type="submission" date="2022-07" db="EMBL/GenBank/DDBJ databases">
        <title>Draft genome sequence of Zalerion maritima ATCC 34329, a (micro)plastics degrading marine fungus.</title>
        <authorList>
            <person name="Paco A."/>
            <person name="Goncalves M.F.M."/>
            <person name="Rocha-Santos T.A.P."/>
            <person name="Alves A."/>
        </authorList>
    </citation>
    <scope>NUCLEOTIDE SEQUENCE</scope>
    <source>
        <strain evidence="2">ATCC 34329</strain>
    </source>
</reference>
<feature type="compositionally biased region" description="Low complexity" evidence="1">
    <location>
        <begin position="1"/>
        <end position="18"/>
    </location>
</feature>
<evidence type="ECO:0000256" key="1">
    <source>
        <dbReference type="SAM" id="MobiDB-lite"/>
    </source>
</evidence>
<gene>
    <name evidence="2" type="ORF">MKZ38_000231</name>
</gene>
<name>A0AAD5WMP6_9PEZI</name>
<comment type="caution">
    <text evidence="2">The sequence shown here is derived from an EMBL/GenBank/DDBJ whole genome shotgun (WGS) entry which is preliminary data.</text>
</comment>
<evidence type="ECO:0000313" key="3">
    <source>
        <dbReference type="Proteomes" id="UP001201980"/>
    </source>
</evidence>
<dbReference type="AlphaFoldDB" id="A0AAD5WMP6"/>